<dbReference type="Pfam" id="PF00535">
    <property type="entry name" value="Glycos_transf_2"/>
    <property type="match status" value="1"/>
</dbReference>
<organism evidence="3 4">
    <name type="scientific">Candidatus Roizmanbacteria bacterium RIFCSPHIGHO2_01_FULL_39_8</name>
    <dbReference type="NCBI Taxonomy" id="1802033"/>
    <lineage>
        <taxon>Bacteria</taxon>
        <taxon>Candidatus Roizmaniibacteriota</taxon>
    </lineage>
</organism>
<dbReference type="SUPFAM" id="SSF53448">
    <property type="entry name" value="Nucleotide-diphospho-sugar transferases"/>
    <property type="match status" value="1"/>
</dbReference>
<feature type="domain" description="Glycosyltransferase 2-like" evidence="2">
    <location>
        <begin position="7"/>
        <end position="142"/>
    </location>
</feature>
<evidence type="ECO:0000313" key="4">
    <source>
        <dbReference type="Proteomes" id="UP000177026"/>
    </source>
</evidence>
<evidence type="ECO:0000313" key="3">
    <source>
        <dbReference type="EMBL" id="OGK17549.1"/>
    </source>
</evidence>
<protein>
    <recommendedName>
        <fullName evidence="2">Glycosyltransferase 2-like domain-containing protein</fullName>
    </recommendedName>
</protein>
<dbReference type="PANTHER" id="PTHR43685:SF2">
    <property type="entry name" value="GLYCOSYLTRANSFERASE 2-LIKE DOMAIN-CONTAINING PROTEIN"/>
    <property type="match status" value="1"/>
</dbReference>
<dbReference type="InterPro" id="IPR050834">
    <property type="entry name" value="Glycosyltransf_2"/>
</dbReference>
<feature type="transmembrane region" description="Helical" evidence="1">
    <location>
        <begin position="31"/>
        <end position="53"/>
    </location>
</feature>
<reference evidence="3 4" key="1">
    <citation type="journal article" date="2016" name="Nat. Commun.">
        <title>Thousands of microbial genomes shed light on interconnected biogeochemical processes in an aquifer system.</title>
        <authorList>
            <person name="Anantharaman K."/>
            <person name="Brown C.T."/>
            <person name="Hug L.A."/>
            <person name="Sharon I."/>
            <person name="Castelle C.J."/>
            <person name="Probst A.J."/>
            <person name="Thomas B.C."/>
            <person name="Singh A."/>
            <person name="Wilkins M.J."/>
            <person name="Karaoz U."/>
            <person name="Brodie E.L."/>
            <person name="Williams K.H."/>
            <person name="Hubbard S.S."/>
            <person name="Banfield J.F."/>
        </authorList>
    </citation>
    <scope>NUCLEOTIDE SEQUENCE [LARGE SCALE GENOMIC DNA]</scope>
</reference>
<sequence>MGLSVDVVIVTKDRPEKLFRVVLSLLANSTLPTAIVVIDSSTLFLSAFYIPYIKKLCRTVGVRLVYKSRVKTGISFARNTGIACCISDIVAFIDDDEIASINWIKTIKDVFSRNHQCVVITGPRVPYYKSNFWNTLWGTILRYEQGYKGYRDFIFGDNACYRLSFIKKHMLRFDPRMKISSEDLSITYQILQSGERVFFCPELQIYHDFRTRFIDFMRQWFWYGFGTYEFHYYYRINSTLGLGSVNVLRSALSRSMRWSPSFIPIAPLQFIGLACRDLVFLSGYLYSIIVMIASGD</sequence>
<dbReference type="InterPro" id="IPR029044">
    <property type="entry name" value="Nucleotide-diphossugar_trans"/>
</dbReference>
<dbReference type="Proteomes" id="UP000177026">
    <property type="component" value="Unassembled WGS sequence"/>
</dbReference>
<gene>
    <name evidence="3" type="ORF">A2866_05160</name>
</gene>
<proteinExistence type="predicted"/>
<dbReference type="EMBL" id="MFZI01000084">
    <property type="protein sequence ID" value="OGK17549.1"/>
    <property type="molecule type" value="Genomic_DNA"/>
</dbReference>
<name>A0A1F7GF46_9BACT</name>
<feature type="transmembrane region" description="Helical" evidence="1">
    <location>
        <begin position="278"/>
        <end position="295"/>
    </location>
</feature>
<dbReference type="AlphaFoldDB" id="A0A1F7GF46"/>
<evidence type="ECO:0000259" key="2">
    <source>
        <dbReference type="Pfam" id="PF00535"/>
    </source>
</evidence>
<evidence type="ECO:0000256" key="1">
    <source>
        <dbReference type="SAM" id="Phobius"/>
    </source>
</evidence>
<accession>A0A1F7GF46</accession>
<dbReference type="PANTHER" id="PTHR43685">
    <property type="entry name" value="GLYCOSYLTRANSFERASE"/>
    <property type="match status" value="1"/>
</dbReference>
<comment type="caution">
    <text evidence="3">The sequence shown here is derived from an EMBL/GenBank/DDBJ whole genome shotgun (WGS) entry which is preliminary data.</text>
</comment>
<keyword evidence="1" id="KW-0812">Transmembrane</keyword>
<keyword evidence="1" id="KW-1133">Transmembrane helix</keyword>
<dbReference type="Gene3D" id="3.90.550.10">
    <property type="entry name" value="Spore Coat Polysaccharide Biosynthesis Protein SpsA, Chain A"/>
    <property type="match status" value="1"/>
</dbReference>
<keyword evidence="1" id="KW-0472">Membrane</keyword>
<dbReference type="InterPro" id="IPR001173">
    <property type="entry name" value="Glyco_trans_2-like"/>
</dbReference>